<name>A0AAV0HS13_9ROSI</name>
<gene>
    <name evidence="2" type="ORF">LITE_LOCUS5237</name>
</gene>
<feature type="compositionally biased region" description="Polar residues" evidence="1">
    <location>
        <begin position="31"/>
        <end position="47"/>
    </location>
</feature>
<keyword evidence="3" id="KW-1185">Reference proteome</keyword>
<accession>A0AAV0HS13</accession>
<reference evidence="2" key="1">
    <citation type="submission" date="2022-08" db="EMBL/GenBank/DDBJ databases">
        <authorList>
            <person name="Gutierrez-Valencia J."/>
        </authorList>
    </citation>
    <scope>NUCLEOTIDE SEQUENCE</scope>
</reference>
<proteinExistence type="predicted"/>
<evidence type="ECO:0000256" key="1">
    <source>
        <dbReference type="SAM" id="MobiDB-lite"/>
    </source>
</evidence>
<feature type="compositionally biased region" description="Basic and acidic residues" evidence="1">
    <location>
        <begin position="17"/>
        <end position="29"/>
    </location>
</feature>
<organism evidence="2 3">
    <name type="scientific">Linum tenue</name>
    <dbReference type="NCBI Taxonomy" id="586396"/>
    <lineage>
        <taxon>Eukaryota</taxon>
        <taxon>Viridiplantae</taxon>
        <taxon>Streptophyta</taxon>
        <taxon>Embryophyta</taxon>
        <taxon>Tracheophyta</taxon>
        <taxon>Spermatophyta</taxon>
        <taxon>Magnoliopsida</taxon>
        <taxon>eudicotyledons</taxon>
        <taxon>Gunneridae</taxon>
        <taxon>Pentapetalae</taxon>
        <taxon>rosids</taxon>
        <taxon>fabids</taxon>
        <taxon>Malpighiales</taxon>
        <taxon>Linaceae</taxon>
        <taxon>Linum</taxon>
    </lineage>
</organism>
<dbReference type="EMBL" id="CAMGYJ010000002">
    <property type="protein sequence ID" value="CAI0386825.1"/>
    <property type="molecule type" value="Genomic_DNA"/>
</dbReference>
<evidence type="ECO:0000313" key="3">
    <source>
        <dbReference type="Proteomes" id="UP001154282"/>
    </source>
</evidence>
<dbReference type="Proteomes" id="UP001154282">
    <property type="component" value="Unassembled WGS sequence"/>
</dbReference>
<feature type="region of interest" description="Disordered" evidence="1">
    <location>
        <begin position="1"/>
        <end position="48"/>
    </location>
</feature>
<feature type="non-terminal residue" evidence="2">
    <location>
        <position position="1"/>
    </location>
</feature>
<sequence>NPLKVETFSRKKRKGNWKKDPGARIELSRPNKPSSPSIDSNHNSRAINSKDGEITSNCWRCPGHCHIDNNTSSIQSCQLVQVLLPYQVATRSRHCIDVAVPGREVDDSVGYCWSC</sequence>
<dbReference type="AlphaFoldDB" id="A0AAV0HS13"/>
<comment type="caution">
    <text evidence="2">The sequence shown here is derived from an EMBL/GenBank/DDBJ whole genome shotgun (WGS) entry which is preliminary data.</text>
</comment>
<evidence type="ECO:0000313" key="2">
    <source>
        <dbReference type="EMBL" id="CAI0386825.1"/>
    </source>
</evidence>
<protein>
    <submittedName>
        <fullName evidence="2">Uncharacterized protein</fullName>
    </submittedName>
</protein>